<feature type="compositionally biased region" description="Basic and acidic residues" evidence="6">
    <location>
        <begin position="78"/>
        <end position="92"/>
    </location>
</feature>
<dbReference type="EMBL" id="JACHNB010000001">
    <property type="protein sequence ID" value="MBB4737124.1"/>
    <property type="molecule type" value="Genomic_DNA"/>
</dbReference>
<keyword evidence="5 7" id="KW-0472">Membrane</keyword>
<evidence type="ECO:0000259" key="8">
    <source>
        <dbReference type="Pfam" id="PF13396"/>
    </source>
</evidence>
<evidence type="ECO:0000256" key="6">
    <source>
        <dbReference type="SAM" id="MobiDB-lite"/>
    </source>
</evidence>
<dbReference type="RefSeq" id="WP_185037577.1">
    <property type="nucleotide sequence ID" value="NZ_BAABFG010000005.1"/>
</dbReference>
<comment type="subcellular location">
    <subcellularLocation>
        <location evidence="1">Cell membrane</location>
        <topology evidence="1">Multi-pass membrane protein</topology>
    </subcellularLocation>
</comment>
<keyword evidence="3 7" id="KW-0812">Transmembrane</keyword>
<dbReference type="Proteomes" id="UP000546162">
    <property type="component" value="Unassembled WGS sequence"/>
</dbReference>
<dbReference type="InterPro" id="IPR027379">
    <property type="entry name" value="CLS_N"/>
</dbReference>
<evidence type="ECO:0000256" key="3">
    <source>
        <dbReference type="ARBA" id="ARBA00022692"/>
    </source>
</evidence>
<keyword evidence="4 7" id="KW-1133">Transmembrane helix</keyword>
<evidence type="ECO:0000256" key="1">
    <source>
        <dbReference type="ARBA" id="ARBA00004651"/>
    </source>
</evidence>
<keyword evidence="2" id="KW-1003">Cell membrane</keyword>
<dbReference type="PROSITE" id="PS51257">
    <property type="entry name" value="PROKAR_LIPOPROTEIN"/>
    <property type="match status" value="1"/>
</dbReference>
<comment type="caution">
    <text evidence="9">The sequence shown here is derived from an EMBL/GenBank/DDBJ whole genome shotgun (WGS) entry which is preliminary data.</text>
</comment>
<keyword evidence="10" id="KW-1185">Reference proteome</keyword>
<evidence type="ECO:0000256" key="7">
    <source>
        <dbReference type="SAM" id="Phobius"/>
    </source>
</evidence>
<evidence type="ECO:0000256" key="5">
    <source>
        <dbReference type="ARBA" id="ARBA00023136"/>
    </source>
</evidence>
<feature type="region of interest" description="Disordered" evidence="6">
    <location>
        <begin position="61"/>
        <end position="92"/>
    </location>
</feature>
<organism evidence="9 10">
    <name type="scientific">Actinoplanes octamycinicus</name>
    <dbReference type="NCBI Taxonomy" id="135948"/>
    <lineage>
        <taxon>Bacteria</taxon>
        <taxon>Bacillati</taxon>
        <taxon>Actinomycetota</taxon>
        <taxon>Actinomycetes</taxon>
        <taxon>Micromonosporales</taxon>
        <taxon>Micromonosporaceae</taxon>
        <taxon>Actinoplanes</taxon>
    </lineage>
</organism>
<dbReference type="GO" id="GO:0005886">
    <property type="term" value="C:plasma membrane"/>
    <property type="evidence" value="ECO:0007669"/>
    <property type="project" value="UniProtKB-SubCell"/>
</dbReference>
<evidence type="ECO:0000256" key="4">
    <source>
        <dbReference type="ARBA" id="ARBA00022989"/>
    </source>
</evidence>
<evidence type="ECO:0000313" key="9">
    <source>
        <dbReference type="EMBL" id="MBB4737124.1"/>
    </source>
</evidence>
<sequence>MVRLFIFVAAVALVLLILALIACLSAERVRVMPRLLWVLVVLFLPLAGPIAYFLWGRPVSRPARRRAARPSAPDDDPDFLRSMDTEQSRRDREMLARWERELRENDEQQP</sequence>
<evidence type="ECO:0000313" key="10">
    <source>
        <dbReference type="Proteomes" id="UP000546162"/>
    </source>
</evidence>
<evidence type="ECO:0000256" key="2">
    <source>
        <dbReference type="ARBA" id="ARBA00022475"/>
    </source>
</evidence>
<gene>
    <name evidence="9" type="ORF">BJY16_000583</name>
</gene>
<feature type="domain" description="Cardiolipin synthase N-terminal" evidence="8">
    <location>
        <begin position="14"/>
        <end position="57"/>
    </location>
</feature>
<dbReference type="AlphaFoldDB" id="A0A7W7GRS9"/>
<protein>
    <recommendedName>
        <fullName evidence="8">Cardiolipin synthase N-terminal domain-containing protein</fullName>
    </recommendedName>
</protein>
<accession>A0A7W7GRS9</accession>
<name>A0A7W7GRS9_9ACTN</name>
<proteinExistence type="predicted"/>
<dbReference type="Pfam" id="PF13396">
    <property type="entry name" value="PLDc_N"/>
    <property type="match status" value="1"/>
</dbReference>
<reference evidence="9 10" key="1">
    <citation type="submission" date="2020-08" db="EMBL/GenBank/DDBJ databases">
        <title>Sequencing the genomes of 1000 actinobacteria strains.</title>
        <authorList>
            <person name="Klenk H.-P."/>
        </authorList>
    </citation>
    <scope>NUCLEOTIDE SEQUENCE [LARGE SCALE GENOMIC DNA]</scope>
    <source>
        <strain evidence="9 10">DSM 45809</strain>
    </source>
</reference>
<feature type="transmembrane region" description="Helical" evidence="7">
    <location>
        <begin position="36"/>
        <end position="55"/>
    </location>
</feature>